<gene>
    <name evidence="4" type="ORF">GCM10009433_17150</name>
</gene>
<organism evidence="4 5">
    <name type="scientific">Psychroflexus lacisalsi</name>
    <dbReference type="NCBI Taxonomy" id="503928"/>
    <lineage>
        <taxon>Bacteria</taxon>
        <taxon>Pseudomonadati</taxon>
        <taxon>Bacteroidota</taxon>
        <taxon>Flavobacteriia</taxon>
        <taxon>Flavobacteriales</taxon>
        <taxon>Flavobacteriaceae</taxon>
        <taxon>Psychroflexus</taxon>
    </lineage>
</organism>
<proteinExistence type="predicted"/>
<dbReference type="InterPro" id="IPR009003">
    <property type="entry name" value="Peptidase_S1_PA"/>
</dbReference>
<dbReference type="Proteomes" id="UP001500185">
    <property type="component" value="Unassembled WGS sequence"/>
</dbReference>
<dbReference type="EMBL" id="BAAAGG010000005">
    <property type="protein sequence ID" value="GAA0759191.1"/>
    <property type="molecule type" value="Genomic_DNA"/>
</dbReference>
<comment type="caution">
    <text evidence="4">The sequence shown here is derived from an EMBL/GenBank/DDBJ whole genome shotgun (WGS) entry which is preliminary data.</text>
</comment>
<dbReference type="InterPro" id="IPR026444">
    <property type="entry name" value="Secre_tail"/>
</dbReference>
<name>A0ABN1K9E7_9FLAO</name>
<accession>A0ABN1K9E7</accession>
<evidence type="ECO:0000313" key="4">
    <source>
        <dbReference type="EMBL" id="GAA0759191.1"/>
    </source>
</evidence>
<dbReference type="PANTHER" id="PTHR36234:SF5">
    <property type="entry name" value="LYSYL ENDOPEPTIDASE"/>
    <property type="match status" value="1"/>
</dbReference>
<evidence type="ECO:0000259" key="3">
    <source>
        <dbReference type="Pfam" id="PF18962"/>
    </source>
</evidence>
<evidence type="ECO:0000256" key="1">
    <source>
        <dbReference type="ARBA" id="ARBA00022729"/>
    </source>
</evidence>
<evidence type="ECO:0000256" key="2">
    <source>
        <dbReference type="SAM" id="SignalP"/>
    </source>
</evidence>
<feature type="chain" id="PRO_5046060865" description="Secretion system C-terminal sorting domain-containing protein" evidence="2">
    <location>
        <begin position="21"/>
        <end position="753"/>
    </location>
</feature>
<dbReference type="PANTHER" id="PTHR36234">
    <property type="entry name" value="LYSYL ENDOPEPTIDASE"/>
    <property type="match status" value="1"/>
</dbReference>
<evidence type="ECO:0000313" key="5">
    <source>
        <dbReference type="Proteomes" id="UP001500185"/>
    </source>
</evidence>
<protein>
    <recommendedName>
        <fullName evidence="3">Secretion system C-terminal sorting domain-containing protein</fullName>
    </recommendedName>
</protein>
<reference evidence="4 5" key="1">
    <citation type="journal article" date="2019" name="Int. J. Syst. Evol. Microbiol.">
        <title>The Global Catalogue of Microorganisms (GCM) 10K type strain sequencing project: providing services to taxonomists for standard genome sequencing and annotation.</title>
        <authorList>
            <consortium name="The Broad Institute Genomics Platform"/>
            <consortium name="The Broad Institute Genome Sequencing Center for Infectious Disease"/>
            <person name="Wu L."/>
            <person name="Ma J."/>
        </authorList>
    </citation>
    <scope>NUCLEOTIDE SEQUENCE [LARGE SCALE GENOMIC DNA]</scope>
    <source>
        <strain evidence="4 5">JCM 16231</strain>
    </source>
</reference>
<dbReference type="SUPFAM" id="SSF50494">
    <property type="entry name" value="Trypsin-like serine proteases"/>
    <property type="match status" value="1"/>
</dbReference>
<sequence>MKTLYFNLIIAVFISFSVQAQVTNTGQPKSWKLDLVSKKSISLPSFDLKTLQEQDKINDQLQEKPFRFGYEHQVSLDLKDGTWNILKDGSKVWLLNVKSKGAKTLNFMFDEFLLPEGAKLYFYNDKKTDLLGAYTSSQNRADMQFGSWLIDGDNIWVEYYEPKNVDFNGQLHISKVVHGYRSVNEVSALQKDLNDSADCNLDVDCPIGSDFDDIKGELKKSVALVLTGSTVCSGTLINNTENDGQQYFLTANHCLEGSVGSWAFRFDWISPNPSCSTTVNSSNSSFNQTASGATLLANNAKSDFLLLEINATFPGDWDLVWAGWDRSGDIPDFTVGIHHPRGDIMKVSRDNDGPSKNSRPFNNIDDMDNWFLDEWELGVTEPGSSGSALFDPNGRIIGQLAGGAAACNGTVNNGAFDFYGRFDVSWDYGNSIDSRLKEWLDPNNRGVQVLGQYPPTETFAYDAALLLDDLDEPICGDEAFPVFRILNNGIENITRATLTYRVGSEPEQNISWSGNLSSGETDIITSTTLDLNLSNQLQAELVINGQEDEFINNNSINRSIDNYENFRFTTDSVVFTLLTDDYASETSWSLLNESGIVIEESQGNLTNNTTYVEQFEVEPGKCYELVIFDTEGDGICCLYGEGSYSLQTNSSQVIAKGGEFGVREVIKFRINEVLSAEDFEFSVFPNPSESMIRIEGNFGDDAMVSIFDLSGKLIYQNNNTENLEIDINSFPIGVYFLQIDNENKTLTKKFIKL</sequence>
<keyword evidence="1 2" id="KW-0732">Signal</keyword>
<dbReference type="NCBIfam" id="TIGR04183">
    <property type="entry name" value="Por_Secre_tail"/>
    <property type="match status" value="1"/>
</dbReference>
<feature type="domain" description="Secretion system C-terminal sorting" evidence="3">
    <location>
        <begin position="683"/>
        <end position="751"/>
    </location>
</feature>
<dbReference type="Gene3D" id="2.40.10.10">
    <property type="entry name" value="Trypsin-like serine proteases"/>
    <property type="match status" value="2"/>
</dbReference>
<dbReference type="InterPro" id="IPR043504">
    <property type="entry name" value="Peptidase_S1_PA_chymotrypsin"/>
</dbReference>
<dbReference type="RefSeq" id="WP_224454233.1">
    <property type="nucleotide sequence ID" value="NZ_BAAAGG010000005.1"/>
</dbReference>
<dbReference type="Pfam" id="PF18962">
    <property type="entry name" value="Por_Secre_tail"/>
    <property type="match status" value="1"/>
</dbReference>
<keyword evidence="5" id="KW-1185">Reference proteome</keyword>
<feature type="signal peptide" evidence="2">
    <location>
        <begin position="1"/>
        <end position="20"/>
    </location>
</feature>